<dbReference type="InterPro" id="IPR011032">
    <property type="entry name" value="GroES-like_sf"/>
</dbReference>
<evidence type="ECO:0000256" key="7">
    <source>
        <dbReference type="ARBA" id="ARBA00024074"/>
    </source>
</evidence>
<dbReference type="Pfam" id="PF08240">
    <property type="entry name" value="ADH_N"/>
    <property type="match status" value="1"/>
</dbReference>
<dbReference type="Proteomes" id="UP000315440">
    <property type="component" value="Unassembled WGS sequence"/>
</dbReference>
<sequence length="337" mass="35852">MPTFHALAAHEAGGELKPFEYDPGDLGPDEVEIAVKYCGLCHSDLSMLGNDWGISVYPYVPGHEVAGVVAAKGDRVTGLEVGQSVGLGWYSSSCMFCDQCMSGDHNLCGSAGMTIVGRHGGFADRVRASQEWVIPIPDSLDPSVVGPMFCGGATVFNPFLQSGVRPIDRIGVVGIGGLGHMALKIGNAWGCEVTAFSGSPDKEDEAREMGADHFVNSRDPQSLESVAGSFDLILDTVGAELPWEAYINALSPRGKLHIVGAAPSVSTPVMPLIMAQRTITATPVGSPQTLREMVRFATRHDIAPIVEPMKLSEANDAMERLRSGSPRYRIVLENDLG</sequence>
<dbReference type="SUPFAM" id="SSF51735">
    <property type="entry name" value="NAD(P)-binding Rossmann-fold domains"/>
    <property type="match status" value="1"/>
</dbReference>
<evidence type="ECO:0000256" key="2">
    <source>
        <dbReference type="ARBA" id="ARBA00008072"/>
    </source>
</evidence>
<comment type="caution">
    <text evidence="10">The sequence shown here is derived from an EMBL/GenBank/DDBJ whole genome shotgun (WGS) entry which is preliminary data.</text>
</comment>
<name>A0A5C5ZNS4_9BACT</name>
<dbReference type="AlphaFoldDB" id="A0A5C5ZNS4"/>
<dbReference type="Pfam" id="PF00107">
    <property type="entry name" value="ADH_zinc_N"/>
    <property type="match status" value="1"/>
</dbReference>
<dbReference type="PROSITE" id="PS00065">
    <property type="entry name" value="D_2_HYDROXYACID_DH_1"/>
    <property type="match status" value="1"/>
</dbReference>
<keyword evidence="3 8" id="KW-0479">Metal-binding</keyword>
<keyword evidence="4 8" id="KW-0862">Zinc</keyword>
<evidence type="ECO:0000256" key="1">
    <source>
        <dbReference type="ARBA" id="ARBA00001947"/>
    </source>
</evidence>
<evidence type="ECO:0000256" key="5">
    <source>
        <dbReference type="ARBA" id="ARBA00022857"/>
    </source>
</evidence>
<accession>A0A5C5ZNS4</accession>
<dbReference type="GO" id="GO:0008270">
    <property type="term" value="F:zinc ion binding"/>
    <property type="evidence" value="ECO:0007669"/>
    <property type="project" value="InterPro"/>
</dbReference>
<evidence type="ECO:0000256" key="6">
    <source>
        <dbReference type="ARBA" id="ARBA00023002"/>
    </source>
</evidence>
<dbReference type="InterPro" id="IPR002328">
    <property type="entry name" value="ADH_Zn_CS"/>
</dbReference>
<reference evidence="10 11" key="1">
    <citation type="submission" date="2019-02" db="EMBL/GenBank/DDBJ databases">
        <title>Deep-cultivation of Planctomycetes and their phenomic and genomic characterization uncovers novel biology.</title>
        <authorList>
            <person name="Wiegand S."/>
            <person name="Jogler M."/>
            <person name="Boedeker C."/>
            <person name="Pinto D."/>
            <person name="Vollmers J."/>
            <person name="Rivas-Marin E."/>
            <person name="Kohn T."/>
            <person name="Peeters S.H."/>
            <person name="Heuer A."/>
            <person name="Rast P."/>
            <person name="Oberbeckmann S."/>
            <person name="Bunk B."/>
            <person name="Jeske O."/>
            <person name="Meyerdierks A."/>
            <person name="Storesund J.E."/>
            <person name="Kallscheuer N."/>
            <person name="Luecker S."/>
            <person name="Lage O.M."/>
            <person name="Pohl T."/>
            <person name="Merkel B.J."/>
            <person name="Hornburger P."/>
            <person name="Mueller R.-W."/>
            <person name="Bruemmer F."/>
            <person name="Labrenz M."/>
            <person name="Spormann A.M."/>
            <person name="Op Den Camp H."/>
            <person name="Overmann J."/>
            <person name="Amann R."/>
            <person name="Jetten M.S.M."/>
            <person name="Mascher T."/>
            <person name="Medema M.H."/>
            <person name="Devos D.P."/>
            <person name="Kaster A.-K."/>
            <person name="Ovreas L."/>
            <person name="Rohde M."/>
            <person name="Galperin M.Y."/>
            <person name="Jogler C."/>
        </authorList>
    </citation>
    <scope>NUCLEOTIDE SEQUENCE [LARGE SCALE GENOMIC DNA]</scope>
    <source>
        <strain evidence="10 11">Mal64</strain>
    </source>
</reference>
<dbReference type="InterPro" id="IPR013149">
    <property type="entry name" value="ADH-like_C"/>
</dbReference>
<dbReference type="FunFam" id="3.40.50.720:FF:000022">
    <property type="entry name" value="Cinnamyl alcohol dehydrogenase"/>
    <property type="match status" value="1"/>
</dbReference>
<dbReference type="InterPro" id="IPR047109">
    <property type="entry name" value="CAD-like"/>
</dbReference>
<dbReference type="PROSITE" id="PS00059">
    <property type="entry name" value="ADH_ZINC"/>
    <property type="match status" value="1"/>
</dbReference>
<evidence type="ECO:0000259" key="9">
    <source>
        <dbReference type="SMART" id="SM00829"/>
    </source>
</evidence>
<dbReference type="InterPro" id="IPR036291">
    <property type="entry name" value="NAD(P)-bd_dom_sf"/>
</dbReference>
<keyword evidence="6 10" id="KW-0560">Oxidoreductase</keyword>
<evidence type="ECO:0000313" key="11">
    <source>
        <dbReference type="Proteomes" id="UP000315440"/>
    </source>
</evidence>
<evidence type="ECO:0000256" key="4">
    <source>
        <dbReference type="ARBA" id="ARBA00022833"/>
    </source>
</evidence>
<dbReference type="InterPro" id="IPR029752">
    <property type="entry name" value="D-isomer_DH_CS1"/>
</dbReference>
<feature type="domain" description="Enoyl reductase (ER)" evidence="9">
    <location>
        <begin position="14"/>
        <end position="332"/>
    </location>
</feature>
<dbReference type="OrthoDB" id="9806940at2"/>
<dbReference type="RefSeq" id="WP_146398824.1">
    <property type="nucleotide sequence ID" value="NZ_SJPQ01000002.1"/>
</dbReference>
<dbReference type="SUPFAM" id="SSF50129">
    <property type="entry name" value="GroES-like"/>
    <property type="match status" value="1"/>
</dbReference>
<dbReference type="Gene3D" id="3.40.50.720">
    <property type="entry name" value="NAD(P)-binding Rossmann-like Domain"/>
    <property type="match status" value="1"/>
</dbReference>
<dbReference type="InterPro" id="IPR013154">
    <property type="entry name" value="ADH-like_N"/>
</dbReference>
<dbReference type="InterPro" id="IPR020843">
    <property type="entry name" value="ER"/>
</dbReference>
<evidence type="ECO:0000256" key="3">
    <source>
        <dbReference type="ARBA" id="ARBA00022723"/>
    </source>
</evidence>
<keyword evidence="11" id="KW-1185">Reference proteome</keyword>
<protein>
    <recommendedName>
        <fullName evidence="7">alcohol dehydrogenase (NADP(+))</fullName>
        <ecNumber evidence="7">1.1.1.2</ecNumber>
    </recommendedName>
</protein>
<dbReference type="Gene3D" id="3.90.180.10">
    <property type="entry name" value="Medium-chain alcohol dehydrogenases, catalytic domain"/>
    <property type="match status" value="1"/>
</dbReference>
<gene>
    <name evidence="10" type="primary">ahr</name>
    <name evidence="10" type="ORF">Mal64_15550</name>
</gene>
<dbReference type="CDD" id="cd05283">
    <property type="entry name" value="CAD1"/>
    <property type="match status" value="1"/>
</dbReference>
<dbReference type="EC" id="1.1.1.2" evidence="7"/>
<dbReference type="PANTHER" id="PTHR42683">
    <property type="entry name" value="ALDEHYDE REDUCTASE"/>
    <property type="match status" value="1"/>
</dbReference>
<keyword evidence="5" id="KW-0521">NADP</keyword>
<dbReference type="GO" id="GO:0008106">
    <property type="term" value="F:alcohol dehydrogenase (NADP+) activity"/>
    <property type="evidence" value="ECO:0007669"/>
    <property type="project" value="UniProtKB-EC"/>
</dbReference>
<comment type="similarity">
    <text evidence="2 8">Belongs to the zinc-containing alcohol dehydrogenase family.</text>
</comment>
<dbReference type="SMART" id="SM00829">
    <property type="entry name" value="PKS_ER"/>
    <property type="match status" value="1"/>
</dbReference>
<dbReference type="EMBL" id="SJPQ01000002">
    <property type="protein sequence ID" value="TWT88083.1"/>
    <property type="molecule type" value="Genomic_DNA"/>
</dbReference>
<dbReference type="FunFam" id="3.90.180.10:FF:000018">
    <property type="entry name" value="NAD(P)-dependent alcohol dehydrogenase"/>
    <property type="match status" value="1"/>
</dbReference>
<evidence type="ECO:0000256" key="8">
    <source>
        <dbReference type="RuleBase" id="RU361277"/>
    </source>
</evidence>
<organism evidence="10 11">
    <name type="scientific">Pseudobythopirellula maris</name>
    <dbReference type="NCBI Taxonomy" id="2527991"/>
    <lineage>
        <taxon>Bacteria</taxon>
        <taxon>Pseudomonadati</taxon>
        <taxon>Planctomycetota</taxon>
        <taxon>Planctomycetia</taxon>
        <taxon>Pirellulales</taxon>
        <taxon>Lacipirellulaceae</taxon>
        <taxon>Pseudobythopirellula</taxon>
    </lineage>
</organism>
<evidence type="ECO:0000313" key="10">
    <source>
        <dbReference type="EMBL" id="TWT88083.1"/>
    </source>
</evidence>
<comment type="cofactor">
    <cofactor evidence="1 8">
        <name>Zn(2+)</name>
        <dbReference type="ChEBI" id="CHEBI:29105"/>
    </cofactor>
</comment>
<proteinExistence type="inferred from homology"/>